<dbReference type="InParanoid" id="A7RNE0"/>
<dbReference type="SUPFAM" id="SSF51735">
    <property type="entry name" value="NAD(P)-binding Rossmann-fold domains"/>
    <property type="match status" value="1"/>
</dbReference>
<dbReference type="PhylomeDB" id="A7RNE0"/>
<gene>
    <name evidence="1" type="ORF">NEMVEDRAFT_v1g160897</name>
</gene>
<dbReference type="GO" id="GO:0008202">
    <property type="term" value="P:steroid metabolic process"/>
    <property type="evidence" value="ECO:0000318"/>
    <property type="project" value="GO_Central"/>
</dbReference>
<name>A7RNE0_NEMVE</name>
<dbReference type="InterPro" id="IPR036291">
    <property type="entry name" value="NAD(P)-bd_dom_sf"/>
</dbReference>
<dbReference type="PANTHER" id="PTHR43313:SF50">
    <property type="entry name" value="GH26015P"/>
    <property type="match status" value="1"/>
</dbReference>
<accession>A7RNE0</accession>
<dbReference type="HOGENOM" id="CLU_010194_2_0_1"/>
<protein>
    <submittedName>
        <fullName evidence="1">Uncharacterized protein</fullName>
    </submittedName>
</protein>
<evidence type="ECO:0000313" key="1">
    <source>
        <dbReference type="EMBL" id="EDO47045.1"/>
    </source>
</evidence>
<dbReference type="PRINTS" id="PR00081">
    <property type="entry name" value="GDHRDH"/>
</dbReference>
<organism evidence="1 2">
    <name type="scientific">Nematostella vectensis</name>
    <name type="common">Starlet sea anemone</name>
    <dbReference type="NCBI Taxonomy" id="45351"/>
    <lineage>
        <taxon>Eukaryota</taxon>
        <taxon>Metazoa</taxon>
        <taxon>Cnidaria</taxon>
        <taxon>Anthozoa</taxon>
        <taxon>Hexacorallia</taxon>
        <taxon>Actiniaria</taxon>
        <taxon>Edwardsiidae</taxon>
        <taxon>Nematostella</taxon>
    </lineage>
</organism>
<dbReference type="Pfam" id="PF00106">
    <property type="entry name" value="adh_short"/>
    <property type="match status" value="1"/>
</dbReference>
<dbReference type="InterPro" id="IPR002347">
    <property type="entry name" value="SDR_fam"/>
</dbReference>
<dbReference type="EMBL" id="DS469522">
    <property type="protein sequence ID" value="EDO47045.1"/>
    <property type="molecule type" value="Genomic_DNA"/>
</dbReference>
<dbReference type="AlphaFoldDB" id="A7RNE0"/>
<keyword evidence="2" id="KW-1185">Reference proteome</keyword>
<reference evidence="1 2" key="1">
    <citation type="journal article" date="2007" name="Science">
        <title>Sea anemone genome reveals ancestral eumetazoan gene repertoire and genomic organization.</title>
        <authorList>
            <person name="Putnam N.H."/>
            <person name="Srivastava M."/>
            <person name="Hellsten U."/>
            <person name="Dirks B."/>
            <person name="Chapman J."/>
            <person name="Salamov A."/>
            <person name="Terry A."/>
            <person name="Shapiro H."/>
            <person name="Lindquist E."/>
            <person name="Kapitonov V.V."/>
            <person name="Jurka J."/>
            <person name="Genikhovich G."/>
            <person name="Grigoriev I.V."/>
            <person name="Lucas S.M."/>
            <person name="Steele R.E."/>
            <person name="Finnerty J.R."/>
            <person name="Technau U."/>
            <person name="Martindale M.Q."/>
            <person name="Rokhsar D.S."/>
        </authorList>
    </citation>
    <scope>NUCLEOTIDE SEQUENCE [LARGE SCALE GENOMIC DNA]</scope>
    <source>
        <strain evidence="2">CH2 X CH6</strain>
    </source>
</reference>
<dbReference type="GO" id="GO:0016491">
    <property type="term" value="F:oxidoreductase activity"/>
    <property type="evidence" value="ECO:0000318"/>
    <property type="project" value="GO_Central"/>
</dbReference>
<dbReference type="eggNOG" id="KOG1610">
    <property type="taxonomic scope" value="Eukaryota"/>
</dbReference>
<proteinExistence type="predicted"/>
<dbReference type="OMA" id="VAVWYLY"/>
<sequence length="325" mass="36188">MFFVAIAFIGAVLALWIAFKFLVPRGRVGNYNNKYVLITGCDTGFGRDTAIRLNQMGFNVFGACLTDKGMKSLKEACSGRLVAFLMDVTKHEQIEAAYAKRSCYHLGLWALDNNAGYMGLGPLEWFTMDDYKMQADINLWGLIDVTKTFLPLIKVAKGRVVNFSSIAGDILHLGGGGTLGALFLLYGVESFSDALRREMAPYGIRVSIIQPMPFKTPLWAGMAERKLMSLWDNLSEEMKQEYGIEYRDKVCQSFEKNFNNASAETYLVIDDVIDAITSCDPQTRYRVGTFTKVFTFLASLPTAVLDTVYQIRSPVAVPQGAKNSK</sequence>
<evidence type="ECO:0000313" key="2">
    <source>
        <dbReference type="Proteomes" id="UP000001593"/>
    </source>
</evidence>
<dbReference type="Proteomes" id="UP000001593">
    <property type="component" value="Unassembled WGS sequence"/>
</dbReference>
<dbReference type="Gene3D" id="3.40.50.720">
    <property type="entry name" value="NAD(P)-binding Rossmann-like Domain"/>
    <property type="match status" value="1"/>
</dbReference>
<dbReference type="PANTHER" id="PTHR43313">
    <property type="entry name" value="SHORT-CHAIN DEHYDROGENASE/REDUCTASE FAMILY 9C"/>
    <property type="match status" value="1"/>
</dbReference>
<dbReference type="STRING" id="45351.A7RNE0"/>